<dbReference type="GO" id="GO:0051213">
    <property type="term" value="F:dioxygenase activity"/>
    <property type="evidence" value="ECO:0007669"/>
    <property type="project" value="UniProtKB-KW"/>
</dbReference>
<evidence type="ECO:0000256" key="3">
    <source>
        <dbReference type="ARBA" id="ARBA00023194"/>
    </source>
</evidence>
<accession>A0ABU8V9H0</accession>
<protein>
    <submittedName>
        <fullName evidence="5">TauD/TfdA family dioxygenase</fullName>
        <ecNumber evidence="5">1.14.11.-</ecNumber>
    </submittedName>
</protein>
<dbReference type="RefSeq" id="WP_340355625.1">
    <property type="nucleotide sequence ID" value="NZ_JBBKZU010000002.1"/>
</dbReference>
<dbReference type="Gene3D" id="3.60.130.10">
    <property type="entry name" value="Clavaminate synthase-like"/>
    <property type="match status" value="1"/>
</dbReference>
<comment type="cofactor">
    <cofactor evidence="1">
        <name>Fe(2+)</name>
        <dbReference type="ChEBI" id="CHEBI:29033"/>
    </cofactor>
</comment>
<keyword evidence="3" id="KW-0045">Antibiotic biosynthesis</keyword>
<dbReference type="EMBL" id="JBBKZU010000002">
    <property type="protein sequence ID" value="MEJ8810299.1"/>
    <property type="molecule type" value="Genomic_DNA"/>
</dbReference>
<dbReference type="InterPro" id="IPR050411">
    <property type="entry name" value="AlphaKG_dependent_hydroxylases"/>
</dbReference>
<keyword evidence="5" id="KW-0223">Dioxygenase</keyword>
<gene>
    <name evidence="5" type="ORF">WKW77_04420</name>
</gene>
<evidence type="ECO:0000256" key="1">
    <source>
        <dbReference type="ARBA" id="ARBA00001954"/>
    </source>
</evidence>
<proteinExistence type="predicted"/>
<dbReference type="InterPro" id="IPR042098">
    <property type="entry name" value="TauD-like_sf"/>
</dbReference>
<sequence>MSTPFQARPWLAEDVRNDTSWIIRMTAEEVAGFDTALAHAEGTGKGLLAMDLEDFPLPAASRAVLKRAIETTQERWGMCLLKGFPVERWTEAQTRLAYWGMGLHMGVGRTQNRASEIINDVRDAGGDYKVKGGRGYNTNAGLDFHQDSCDVVALLCRRTAKSGGTSKVISSIALRDEVQRLRPDLIPVLQQRWFHSYQGTQDPVQPPFYGCPIFGDDPSYFCARTNRKNTDAAQRDFQEVPRLTQAQIEALDLLDQLMPSDKLCYSMELERGDLQLLNNYVTLHSRTNFEDFEEPDKKRHLLRLWLSIPASQPLPPQWEEYYGDVRPGAVRGGVRGSAITAEFLAYEERHARALGMAWRPWQPLVTREPAIVDAG</sequence>
<evidence type="ECO:0000259" key="4">
    <source>
        <dbReference type="Pfam" id="PF02668"/>
    </source>
</evidence>
<name>A0ABU8V9H0_9BURK</name>
<comment type="caution">
    <text evidence="5">The sequence shown here is derived from an EMBL/GenBank/DDBJ whole genome shotgun (WGS) entry which is preliminary data.</text>
</comment>
<dbReference type="InterPro" id="IPR003819">
    <property type="entry name" value="TauD/TfdA-like"/>
</dbReference>
<feature type="domain" description="TauD/TfdA-like" evidence="4">
    <location>
        <begin position="54"/>
        <end position="305"/>
    </location>
</feature>
<reference evidence="5 6" key="1">
    <citation type="submission" date="2024-03" db="EMBL/GenBank/DDBJ databases">
        <title>Novel species of the genus Variovorax.</title>
        <authorList>
            <person name="Liu Q."/>
            <person name="Xin Y.-H."/>
        </authorList>
    </citation>
    <scope>NUCLEOTIDE SEQUENCE [LARGE SCALE GENOMIC DNA]</scope>
    <source>
        <strain evidence="5 6">KACC 18899</strain>
    </source>
</reference>
<dbReference type="PANTHER" id="PTHR10696">
    <property type="entry name" value="GAMMA-BUTYROBETAINE HYDROXYLASE-RELATED"/>
    <property type="match status" value="1"/>
</dbReference>
<keyword evidence="2 5" id="KW-0560">Oxidoreductase</keyword>
<dbReference type="Proteomes" id="UP001365846">
    <property type="component" value="Unassembled WGS sequence"/>
</dbReference>
<dbReference type="SUPFAM" id="SSF51197">
    <property type="entry name" value="Clavaminate synthase-like"/>
    <property type="match status" value="1"/>
</dbReference>
<keyword evidence="6" id="KW-1185">Reference proteome</keyword>
<dbReference type="EC" id="1.14.11.-" evidence="5"/>
<evidence type="ECO:0000313" key="6">
    <source>
        <dbReference type="Proteomes" id="UP001365846"/>
    </source>
</evidence>
<organism evidence="5 6">
    <name type="scientific">Variovorax ureilyticus</name>
    <dbReference type="NCBI Taxonomy" id="1836198"/>
    <lineage>
        <taxon>Bacteria</taxon>
        <taxon>Pseudomonadati</taxon>
        <taxon>Pseudomonadota</taxon>
        <taxon>Betaproteobacteria</taxon>
        <taxon>Burkholderiales</taxon>
        <taxon>Comamonadaceae</taxon>
        <taxon>Variovorax</taxon>
    </lineage>
</organism>
<evidence type="ECO:0000313" key="5">
    <source>
        <dbReference type="EMBL" id="MEJ8810299.1"/>
    </source>
</evidence>
<dbReference type="PANTHER" id="PTHR10696:SF56">
    <property type="entry name" value="TAUD_TFDA-LIKE DOMAIN-CONTAINING PROTEIN"/>
    <property type="match status" value="1"/>
</dbReference>
<dbReference type="Pfam" id="PF02668">
    <property type="entry name" value="TauD"/>
    <property type="match status" value="1"/>
</dbReference>
<evidence type="ECO:0000256" key="2">
    <source>
        <dbReference type="ARBA" id="ARBA00023002"/>
    </source>
</evidence>